<proteinExistence type="predicted"/>
<sequence>MNPITVSTRTDSAYSTIPASRKASATTTASVRATTIRKLEQLLRVHFPESRPIVLLPHIVRSAPTENRLLRLYRLGLATGPTEAKRPASRLHTRLYAARHASGASPGPRQRGRGIPHHRVAPSIYRPVDLATRQDREARSASSD</sequence>
<dbReference type="Proteomes" id="UP000606974">
    <property type="component" value="Unassembled WGS sequence"/>
</dbReference>
<evidence type="ECO:0000256" key="1">
    <source>
        <dbReference type="SAM" id="MobiDB-lite"/>
    </source>
</evidence>
<feature type="compositionally biased region" description="Basic residues" evidence="1">
    <location>
        <begin position="110"/>
        <end position="120"/>
    </location>
</feature>
<comment type="caution">
    <text evidence="2">The sequence shown here is derived from an EMBL/GenBank/DDBJ whole genome shotgun (WGS) entry which is preliminary data.</text>
</comment>
<dbReference type="AlphaFoldDB" id="A0A8H7E2X5"/>
<protein>
    <submittedName>
        <fullName evidence="2">Uncharacterized protein</fullName>
    </submittedName>
</protein>
<evidence type="ECO:0000313" key="3">
    <source>
        <dbReference type="Proteomes" id="UP000606974"/>
    </source>
</evidence>
<dbReference type="EMBL" id="JAACFV010000052">
    <property type="protein sequence ID" value="KAF7508569.1"/>
    <property type="molecule type" value="Genomic_DNA"/>
</dbReference>
<keyword evidence="3" id="KW-1185">Reference proteome</keyword>
<evidence type="ECO:0000313" key="2">
    <source>
        <dbReference type="EMBL" id="KAF7508569.1"/>
    </source>
</evidence>
<gene>
    <name evidence="2" type="ORF">GJ744_009118</name>
</gene>
<accession>A0A8H7E2X5</accession>
<organism evidence="2 3">
    <name type="scientific">Endocarpon pusillum</name>
    <dbReference type="NCBI Taxonomy" id="364733"/>
    <lineage>
        <taxon>Eukaryota</taxon>
        <taxon>Fungi</taxon>
        <taxon>Dikarya</taxon>
        <taxon>Ascomycota</taxon>
        <taxon>Pezizomycotina</taxon>
        <taxon>Eurotiomycetes</taxon>
        <taxon>Chaetothyriomycetidae</taxon>
        <taxon>Verrucariales</taxon>
        <taxon>Verrucariaceae</taxon>
        <taxon>Endocarpon</taxon>
    </lineage>
</organism>
<reference evidence="2" key="1">
    <citation type="submission" date="2020-02" db="EMBL/GenBank/DDBJ databases">
        <authorList>
            <person name="Palmer J.M."/>
        </authorList>
    </citation>
    <scope>NUCLEOTIDE SEQUENCE</scope>
    <source>
        <strain evidence="2">EPUS1.4</strain>
        <tissue evidence="2">Thallus</tissue>
    </source>
</reference>
<feature type="compositionally biased region" description="Basic and acidic residues" evidence="1">
    <location>
        <begin position="132"/>
        <end position="144"/>
    </location>
</feature>
<feature type="region of interest" description="Disordered" evidence="1">
    <location>
        <begin position="97"/>
        <end position="144"/>
    </location>
</feature>
<name>A0A8H7E2X5_9EURO</name>